<reference evidence="2 3" key="1">
    <citation type="submission" date="2024-04" db="EMBL/GenBank/DDBJ databases">
        <authorList>
            <person name="Waldvogel A.-M."/>
            <person name="Schoenle A."/>
        </authorList>
    </citation>
    <scope>NUCLEOTIDE SEQUENCE [LARGE SCALE GENOMIC DNA]</scope>
</reference>
<dbReference type="EMBL" id="OZ035825">
    <property type="protein sequence ID" value="CAL1600924.1"/>
    <property type="molecule type" value="Genomic_DNA"/>
</dbReference>
<feature type="region of interest" description="Disordered" evidence="1">
    <location>
        <begin position="1"/>
        <end position="22"/>
    </location>
</feature>
<dbReference type="AlphaFoldDB" id="A0AAV2LMM9"/>
<accession>A0AAV2LMM9</accession>
<feature type="region of interest" description="Disordered" evidence="1">
    <location>
        <begin position="87"/>
        <end position="106"/>
    </location>
</feature>
<gene>
    <name evidence="2" type="ORF">KC01_LOCUS28987</name>
</gene>
<sequence>MPEAGEATLPGPGPRRSPSRRWDFQAGRVPCRVCNPNPYPIELPQRQALTRVTEVAATDVQAEQKFVLNQISPDVVEVAVRRVGVTDDELDPSHPVLDLPGDGETADQQERLDELLRKWREVFSYHDEDFGFHMNCEASDTNNLSSPEPRTLPSCPTNAVPGATDS</sequence>
<proteinExistence type="predicted"/>
<dbReference type="Proteomes" id="UP001497482">
    <property type="component" value="Chromosome 3"/>
</dbReference>
<name>A0AAV2LMM9_KNICA</name>
<evidence type="ECO:0000313" key="3">
    <source>
        <dbReference type="Proteomes" id="UP001497482"/>
    </source>
</evidence>
<organism evidence="2 3">
    <name type="scientific">Knipowitschia caucasica</name>
    <name type="common">Caucasian dwarf goby</name>
    <name type="synonym">Pomatoschistus caucasicus</name>
    <dbReference type="NCBI Taxonomy" id="637954"/>
    <lineage>
        <taxon>Eukaryota</taxon>
        <taxon>Metazoa</taxon>
        <taxon>Chordata</taxon>
        <taxon>Craniata</taxon>
        <taxon>Vertebrata</taxon>
        <taxon>Euteleostomi</taxon>
        <taxon>Actinopterygii</taxon>
        <taxon>Neopterygii</taxon>
        <taxon>Teleostei</taxon>
        <taxon>Neoteleostei</taxon>
        <taxon>Acanthomorphata</taxon>
        <taxon>Gobiaria</taxon>
        <taxon>Gobiiformes</taxon>
        <taxon>Gobioidei</taxon>
        <taxon>Gobiidae</taxon>
        <taxon>Gobiinae</taxon>
        <taxon>Knipowitschia</taxon>
    </lineage>
</organism>
<keyword evidence="3" id="KW-1185">Reference proteome</keyword>
<evidence type="ECO:0000313" key="2">
    <source>
        <dbReference type="EMBL" id="CAL1600924.1"/>
    </source>
</evidence>
<evidence type="ECO:0000256" key="1">
    <source>
        <dbReference type="SAM" id="MobiDB-lite"/>
    </source>
</evidence>
<protein>
    <submittedName>
        <fullName evidence="2">Uncharacterized protein</fullName>
    </submittedName>
</protein>
<feature type="region of interest" description="Disordered" evidence="1">
    <location>
        <begin position="140"/>
        <end position="166"/>
    </location>
</feature>